<proteinExistence type="predicted"/>
<dbReference type="EMBL" id="JF411744">
    <property type="protein sequence ID" value="AAC96724.1"/>
    <property type="molecule type" value="Genomic_DNA"/>
</dbReference>
<dbReference type="RefSeq" id="NP_048713.1">
    <property type="nucleotide sequence ID" value="NC_000852.5"/>
</dbReference>
<reference evidence="1 2" key="1">
    <citation type="journal article" date="1995" name="Virology">
        <title>Analysis of 45 kb of DNA located at the left end of the chlorella virus PBCV-1 genome.</title>
        <authorList>
            <person name="Lu Z."/>
            <person name="Li Y."/>
            <person name="Zhang Y."/>
            <person name="Kutish G.F."/>
            <person name="Rock D.L."/>
            <person name="Van Etten J.L."/>
        </authorList>
    </citation>
    <scope>NUCLEOTIDE SEQUENCE [LARGE SCALE GENOMIC DNA]</scope>
</reference>
<dbReference type="KEGG" id="vg:918270"/>
<dbReference type="Proteomes" id="UP000000862">
    <property type="component" value="Segment"/>
</dbReference>
<organismHost>
    <name type="scientific">Chlorella</name>
    <dbReference type="NCBI Taxonomy" id="3071"/>
</organismHost>
<evidence type="ECO:0000313" key="1">
    <source>
        <dbReference type="EMBL" id="AAC96724.1"/>
    </source>
</evidence>
<dbReference type="GeneID" id="918270"/>
<sequence>MMQLIIYVNMDITKRHQVILIWRWGQPKYDMVVHGNVFILDNYTKSPEKFVPLVRFSLDAFITHLGIFVVCTWVRVNIEPNSSLPKQIPVNSRIQRTPTGVLKLFSI</sequence>
<reference evidence="1 2" key="8">
    <citation type="journal article" date="2010" name="J. Virol.">
        <title>Microarray analysis of Paramecium bursaria chlorella virus 1 transcription.</title>
        <authorList>
            <person name="Yanai-Balser G.M."/>
            <person name="Duncan G.A."/>
            <person name="Eudy J.D."/>
            <person name="Wang D."/>
            <person name="Li X."/>
            <person name="Agarkova I.V."/>
            <person name="Dunigan D.D."/>
            <person name="Van Etten J.L."/>
        </authorList>
    </citation>
    <scope>NUCLEOTIDE SEQUENCE [LARGE SCALE GENOMIC DNA]</scope>
</reference>
<reference evidence="1 2" key="2">
    <citation type="journal article" date="1995" name="Virology">
        <title>Analysis of 43 kb of the Chlorella virus PBCV-1 330-kb genome: map positions 45 to 88.</title>
        <authorList>
            <person name="Li Y."/>
            <person name="Lu Z."/>
            <person name="Burbank D.E."/>
            <person name="Kutish G.F."/>
            <person name="Rock D.L."/>
            <person name="Van Etten J.L."/>
        </authorList>
    </citation>
    <scope>NUCLEOTIDE SEQUENCE [LARGE SCALE GENOMIC DNA]</scope>
</reference>
<reference evidence="1 2" key="7">
    <citation type="journal article" date="2000" name="Virology">
        <title>Characterization of a beta-1,3-glucanase encoded by chlorella virus PBCV-1.</title>
        <authorList>
            <person name="Sun L."/>
            <person name="Gurnon J.R."/>
            <person name="Adams B.J."/>
            <person name="Graves M.V."/>
            <person name="Van Etten J.L."/>
        </authorList>
    </citation>
    <scope>NUCLEOTIDE SEQUENCE [LARGE SCALE GENOMIC DNA]</scope>
</reference>
<keyword evidence="2" id="KW-1185">Reference proteome</keyword>
<reference evidence="1 2" key="3">
    <citation type="journal article" date="1996" name="Virology">
        <title>Analysis of 94 kb of the chlorella virus PBCV-1 330-kb genome: map positions 88 to 182.</title>
        <authorList>
            <person name="Lu Z."/>
            <person name="Li Y."/>
            <person name="Que Q."/>
            <person name="Kutish G.F."/>
            <person name="Rock D.L."/>
            <person name="Van Etten J.L."/>
        </authorList>
    </citation>
    <scope>NUCLEOTIDE SEQUENCE [LARGE SCALE GENOMIC DNA]</scope>
</reference>
<name>Q84670_PBCV1</name>
<evidence type="ECO:0000313" key="2">
    <source>
        <dbReference type="Proteomes" id="UP000000862"/>
    </source>
</evidence>
<accession>Q84670</accession>
<protein>
    <submittedName>
        <fullName evidence="1">Uncharacterized protein</fullName>
    </submittedName>
</protein>
<organism evidence="1 2">
    <name type="scientific">Paramecium bursaria Chlorella virus 1</name>
    <name type="common">PBCV-1</name>
    <dbReference type="NCBI Taxonomy" id="10506"/>
    <lineage>
        <taxon>Viruses</taxon>
        <taxon>Varidnaviria</taxon>
        <taxon>Bamfordvirae</taxon>
        <taxon>Nucleocytoviricota</taxon>
        <taxon>Megaviricetes</taxon>
        <taxon>Algavirales</taxon>
        <taxon>Phycodnaviridae</taxon>
        <taxon>Chlorovirus</taxon>
        <taxon>Chlorovirus vanettense</taxon>
    </lineage>
</organism>
<dbReference type="PIR" id="T17856">
    <property type="entry name" value="T17856"/>
</dbReference>
<reference evidence="1 2" key="5">
    <citation type="journal article" date="1997" name="Virology">
        <title>Analysis of 74 kb of DNA located at the right end of the 330-kb chlorella virus PBCV-1 genome.</title>
        <authorList>
            <person name="Li Y."/>
            <person name="Lu Z."/>
            <person name="Sun L."/>
            <person name="Ropp S."/>
            <person name="Kutish G.F."/>
            <person name="Rock D.L."/>
            <person name="Van Etten J.L."/>
        </authorList>
    </citation>
    <scope>NUCLEOTIDE SEQUENCE [LARGE SCALE GENOMIC DNA]</scope>
</reference>
<reference evidence="1 2" key="4">
    <citation type="journal article" date="1996" name="Virology">
        <title>Analysis of 76 kb of the chlorella virus PBCV-1 330-kb genome: map positions 182 to 258.</title>
        <authorList>
            <person name="Kutish G.F."/>
            <person name="Li Y."/>
            <person name="Lu Z."/>
            <person name="Furuta M."/>
            <person name="Rock D.L."/>
            <person name="Van Etten J.L."/>
        </authorList>
    </citation>
    <scope>NUCLEOTIDE SEQUENCE [LARGE SCALE GENOMIC DNA]</scope>
</reference>
<gene>
    <name evidence="1" type="primary">A356R</name>
</gene>
<reference evidence="1 2" key="6">
    <citation type="journal article" date="1999" name="Virology">
        <title>Chlorella virus PBCV-1 encodes a functional homospermidine synthase.</title>
        <authorList>
            <person name="Kaiser A."/>
            <person name="Vollmert M."/>
            <person name="Tholl D."/>
            <person name="Graves M.V."/>
            <person name="Gurnon J.R."/>
            <person name="Xing W."/>
            <person name="Lisec A.D."/>
            <person name="Nickerson K.W."/>
            <person name="Van Etten J.L."/>
        </authorList>
    </citation>
    <scope>NUCLEOTIDE SEQUENCE [LARGE SCALE GENOMIC DNA]</scope>
</reference>